<evidence type="ECO:0000256" key="1">
    <source>
        <dbReference type="ARBA" id="ARBA00006599"/>
    </source>
</evidence>
<evidence type="ECO:0000313" key="3">
    <source>
        <dbReference type="Proteomes" id="UP000444401"/>
    </source>
</evidence>
<dbReference type="Gene3D" id="3.50.50.60">
    <property type="entry name" value="FAD/NAD(P)-binding domain"/>
    <property type="match status" value="1"/>
</dbReference>
<organism evidence="2 3">
    <name type="scientific">Pelagerythrobacter marinus</name>
    <dbReference type="NCBI Taxonomy" id="538382"/>
    <lineage>
        <taxon>Bacteria</taxon>
        <taxon>Pseudomonadati</taxon>
        <taxon>Pseudomonadota</taxon>
        <taxon>Alphaproteobacteria</taxon>
        <taxon>Sphingomonadales</taxon>
        <taxon>Erythrobacteraceae</taxon>
        <taxon>Pelagerythrobacter</taxon>
    </lineage>
</organism>
<dbReference type="EMBL" id="WTYO01000006">
    <property type="protein sequence ID" value="MXO69723.1"/>
    <property type="molecule type" value="Genomic_DNA"/>
</dbReference>
<keyword evidence="3" id="KW-1185">Reference proteome</keyword>
<dbReference type="EC" id="5.5.1.19" evidence="2"/>
<dbReference type="SUPFAM" id="SSF51905">
    <property type="entry name" value="FAD/NAD(P)-binding domain"/>
    <property type="match status" value="1"/>
</dbReference>
<accession>A0ABW9UZ06</accession>
<proteinExistence type="inferred from homology"/>
<dbReference type="Pfam" id="PF05834">
    <property type="entry name" value="Lycopene_cycl"/>
    <property type="match status" value="1"/>
</dbReference>
<dbReference type="InterPro" id="IPR008461">
    <property type="entry name" value="CrtY"/>
</dbReference>
<evidence type="ECO:0000313" key="2">
    <source>
        <dbReference type="EMBL" id="MXO69723.1"/>
    </source>
</evidence>
<dbReference type="InterPro" id="IPR036188">
    <property type="entry name" value="FAD/NAD-bd_sf"/>
</dbReference>
<dbReference type="GO" id="GO:0016853">
    <property type="term" value="F:isomerase activity"/>
    <property type="evidence" value="ECO:0007669"/>
    <property type="project" value="UniProtKB-KW"/>
</dbReference>
<gene>
    <name evidence="2" type="primary">crtY</name>
    <name evidence="2" type="ORF">GRI72_12925</name>
</gene>
<name>A0ABW9UZ06_9SPHN</name>
<reference evidence="2 3" key="1">
    <citation type="submission" date="2019-12" db="EMBL/GenBank/DDBJ databases">
        <title>Genomic-based taxomic classification of the family Erythrobacteraceae.</title>
        <authorList>
            <person name="Xu L."/>
        </authorList>
    </citation>
    <scope>NUCLEOTIDE SEQUENCE [LARGE SCALE GENOMIC DNA]</scope>
    <source>
        <strain evidence="2 3">H32</strain>
    </source>
</reference>
<dbReference type="InterPro" id="IPR010108">
    <property type="entry name" value="Lycopene_cyclase_b/e"/>
</dbReference>
<keyword evidence="2" id="KW-0413">Isomerase</keyword>
<dbReference type="RefSeq" id="WP_160734340.1">
    <property type="nucleotide sequence ID" value="NZ_WTYO01000006.1"/>
</dbReference>
<dbReference type="NCBIfam" id="TIGR01790">
    <property type="entry name" value="carotene-cycl"/>
    <property type="match status" value="1"/>
</dbReference>
<comment type="caution">
    <text evidence="2">The sequence shown here is derived from an EMBL/GenBank/DDBJ whole genome shotgun (WGS) entry which is preliminary data.</text>
</comment>
<sequence length="393" mass="42301">MSGRRVEIAIVGGGLAGGLLALALHRVRPDVATLLIERDAVLGGNHRWSWFASDLPPGGGELLGRFRTTAWDGYEVRFPAYRRRLGSTYASLASTDFDAGLRRELPAGSIIAGRAVAALDGGGVTLDGGERISARAVIDCRGFAAEGALTGGWQVFLGRHLRTPRPHGIARPVIMDAAVAQHGGYRFVYLLPLGADEIFVEDTYYQDRPTLDRGTLSGRIDRYCTRHGLEGDILGREAGVLPVVTGGDFARWQRAGAIEGVARAGAGGGFFHPLTSYTLPFAVETALAVAAEADLPGDQLAALLATRARQAWRRTRFYRRLGAMLFGAAAPETRYRVFERFYRLDEGLIERFYAARSTARDKARVLVGKPPVPVLRALGALARAGPPLQGPGQ</sequence>
<dbReference type="Proteomes" id="UP000444401">
    <property type="component" value="Unassembled WGS sequence"/>
</dbReference>
<protein>
    <submittedName>
        <fullName evidence="2">Lycopene beta-cyclase CrtY</fullName>
        <ecNumber evidence="2">5.5.1.19</ecNumber>
    </submittedName>
</protein>
<dbReference type="NCBIfam" id="TIGR01789">
    <property type="entry name" value="lycopene_cycl"/>
    <property type="match status" value="1"/>
</dbReference>
<comment type="similarity">
    <text evidence="1">Belongs to the lycopene cyclase family.</text>
</comment>